<keyword evidence="1" id="KW-0472">Membrane</keyword>
<feature type="transmembrane region" description="Helical" evidence="1">
    <location>
        <begin position="95"/>
        <end position="119"/>
    </location>
</feature>
<feature type="transmembrane region" description="Helical" evidence="1">
    <location>
        <begin position="71"/>
        <end position="89"/>
    </location>
</feature>
<dbReference type="Pfam" id="PF06161">
    <property type="entry name" value="DUF975"/>
    <property type="match status" value="1"/>
</dbReference>
<feature type="transmembrane region" description="Helical" evidence="1">
    <location>
        <begin position="41"/>
        <end position="59"/>
    </location>
</feature>
<keyword evidence="3" id="KW-1185">Reference proteome</keyword>
<protein>
    <recommendedName>
        <fullName evidence="4">DUF975 family protein</fullName>
    </recommendedName>
</protein>
<evidence type="ECO:0008006" key="4">
    <source>
        <dbReference type="Google" id="ProtNLM"/>
    </source>
</evidence>
<dbReference type="PANTHER" id="PTHR40076:SF1">
    <property type="entry name" value="MEMBRANE PROTEIN"/>
    <property type="match status" value="1"/>
</dbReference>
<dbReference type="Proteomes" id="UP000265618">
    <property type="component" value="Unassembled WGS sequence"/>
</dbReference>
<name>A0A9K3CV47_9EUKA</name>
<comment type="caution">
    <text evidence="2">The sequence shown here is derived from an EMBL/GenBank/DDBJ whole genome shotgun (WGS) entry which is preliminary data.</text>
</comment>
<evidence type="ECO:0000256" key="1">
    <source>
        <dbReference type="SAM" id="Phobius"/>
    </source>
</evidence>
<keyword evidence="1" id="KW-1133">Transmembrane helix</keyword>
<dbReference type="PANTHER" id="PTHR40076">
    <property type="entry name" value="MEMBRANE PROTEIN-RELATED"/>
    <property type="match status" value="1"/>
</dbReference>
<evidence type="ECO:0000313" key="2">
    <source>
        <dbReference type="EMBL" id="GIQ83000.1"/>
    </source>
</evidence>
<accession>A0A9K3CV47</accession>
<evidence type="ECO:0000313" key="3">
    <source>
        <dbReference type="Proteomes" id="UP000265618"/>
    </source>
</evidence>
<gene>
    <name evidence="2" type="ORF">KIPB_004239</name>
</gene>
<proteinExistence type="predicted"/>
<reference evidence="2 3" key="1">
    <citation type="journal article" date="2018" name="PLoS ONE">
        <title>The draft genome of Kipferlia bialata reveals reductive genome evolution in fornicate parasites.</title>
        <authorList>
            <person name="Tanifuji G."/>
            <person name="Takabayashi S."/>
            <person name="Kume K."/>
            <person name="Takagi M."/>
            <person name="Nakayama T."/>
            <person name="Kamikawa R."/>
            <person name="Inagaki Y."/>
            <person name="Hashimoto T."/>
        </authorList>
    </citation>
    <scope>NUCLEOTIDE SEQUENCE [LARGE SCALE GENOMIC DNA]</scope>
    <source>
        <strain evidence="2">NY0173</strain>
    </source>
</reference>
<keyword evidence="1" id="KW-0812">Transmembrane</keyword>
<dbReference type="EMBL" id="BDIP01000889">
    <property type="protein sequence ID" value="GIQ83000.1"/>
    <property type="molecule type" value="Genomic_DNA"/>
</dbReference>
<feature type="transmembrane region" description="Helical" evidence="1">
    <location>
        <begin position="150"/>
        <end position="176"/>
    </location>
</feature>
<sequence>MLVSLKASQVRAEARVSLRGYWAPLAGATVLYLLLSVVSGFIPFLGPLLIGIPLYLGYYNTIRLTRKGRRASCGGIFSAFGNGLFWRSIGTMLLTGIFVLLWALLLIIPGIIAAFSYALAPWIILEDPTCGCNEALNRSKVLMKGNKWRLFCLSLSFIGWAILSILTLGIGTFWLMPYIVMASYTFYVHASAQSTQTQFMNPISAPYTTDHSAPMLGSVVPVAVV</sequence>
<dbReference type="InterPro" id="IPR010380">
    <property type="entry name" value="DUF975"/>
</dbReference>
<dbReference type="AlphaFoldDB" id="A0A9K3CV47"/>
<organism evidence="2 3">
    <name type="scientific">Kipferlia bialata</name>
    <dbReference type="NCBI Taxonomy" id="797122"/>
    <lineage>
        <taxon>Eukaryota</taxon>
        <taxon>Metamonada</taxon>
        <taxon>Carpediemonas-like organisms</taxon>
        <taxon>Kipferlia</taxon>
    </lineage>
</organism>